<dbReference type="AlphaFoldDB" id="A0A161J1R9"/>
<evidence type="ECO:0000256" key="1">
    <source>
        <dbReference type="SAM" id="Phobius"/>
    </source>
</evidence>
<dbReference type="EMBL" id="CP014841">
    <property type="protein sequence ID" value="AND68429.1"/>
    <property type="molecule type" value="Genomic_DNA"/>
</dbReference>
<keyword evidence="1" id="KW-1133">Transmembrane helix</keyword>
<dbReference type="Proteomes" id="UP000077255">
    <property type="component" value="Chromosome"/>
</dbReference>
<evidence type="ECO:0000313" key="3">
    <source>
        <dbReference type="EMBL" id="AND68429.1"/>
    </source>
</evidence>
<evidence type="ECO:0000259" key="2">
    <source>
        <dbReference type="Pfam" id="PF10099"/>
    </source>
</evidence>
<dbReference type="GO" id="GO:0016989">
    <property type="term" value="F:sigma factor antagonist activity"/>
    <property type="evidence" value="ECO:0007669"/>
    <property type="project" value="TreeGrafter"/>
</dbReference>
<accession>A0A161J1R9</accession>
<evidence type="ECO:0000313" key="4">
    <source>
        <dbReference type="Proteomes" id="UP000077255"/>
    </source>
</evidence>
<organism evidence="3 4">
    <name type="scientific">Dyella thiooxydans</name>
    <dbReference type="NCBI Taxonomy" id="445710"/>
    <lineage>
        <taxon>Bacteria</taxon>
        <taxon>Pseudomonadati</taxon>
        <taxon>Pseudomonadota</taxon>
        <taxon>Gammaproteobacteria</taxon>
        <taxon>Lysobacterales</taxon>
        <taxon>Rhodanobacteraceae</taxon>
        <taxon>Dyella</taxon>
    </lineage>
</organism>
<feature type="transmembrane region" description="Helical" evidence="1">
    <location>
        <begin position="102"/>
        <end position="123"/>
    </location>
</feature>
<dbReference type="GO" id="GO:0005886">
    <property type="term" value="C:plasma membrane"/>
    <property type="evidence" value="ECO:0007669"/>
    <property type="project" value="InterPro"/>
</dbReference>
<keyword evidence="1" id="KW-0472">Membrane</keyword>
<dbReference type="GO" id="GO:0006417">
    <property type="term" value="P:regulation of translation"/>
    <property type="evidence" value="ECO:0007669"/>
    <property type="project" value="TreeGrafter"/>
</dbReference>
<protein>
    <recommendedName>
        <fullName evidence="2">Anti-sigma K factor RskA C-terminal domain-containing protein</fullName>
    </recommendedName>
</protein>
<name>A0A161J1R9_9GAMM</name>
<sequence length="261" mass="27592">MNTPTDDSNSQLRYAEYVLGVLDADARAEVERDMASSDAIATAVALWQRRLLPLIAESAPVDPPEYVWHRIRQQLALEPSSMVARRATPEAVRPRWWNNLRFWQGLGLGASVLAAACLVLLLAGPRPSGTTPSYLASSITQGDGQVGWTATVDLDHHRVVIVPTRPQAIAKDRAPELWLIPEGQRPIAVGMIGGDAPVTLSLAPRLLASFGPGAALAVSVEPPGGSPTGQPTGPVIAKGLLDTSGGAIQAPLANPRHPLDS</sequence>
<dbReference type="PANTHER" id="PTHR37461">
    <property type="entry name" value="ANTI-SIGMA-K FACTOR RSKA"/>
    <property type="match status" value="1"/>
</dbReference>
<dbReference type="PANTHER" id="PTHR37461:SF1">
    <property type="entry name" value="ANTI-SIGMA-K FACTOR RSKA"/>
    <property type="match status" value="1"/>
</dbReference>
<dbReference type="PATRIC" id="fig|445710.3.peg.972"/>
<reference evidence="3 4" key="1">
    <citation type="submission" date="2016-02" db="EMBL/GenBank/DDBJ databases">
        <title>Complete genome sequencing and analysis of ATSB10, Dyella thiooxydans isolated from rhizosphere soil of sunflower (Helianthus annuus L.).</title>
        <authorList>
            <person name="Lee Y."/>
            <person name="Hwangbo K."/>
            <person name="Chung H."/>
            <person name="Yoo J."/>
            <person name="Kim K.Y."/>
            <person name="Sa T.M."/>
            <person name="Um Y."/>
            <person name="Madhaiyan M."/>
        </authorList>
    </citation>
    <scope>NUCLEOTIDE SEQUENCE [LARGE SCALE GENOMIC DNA]</scope>
    <source>
        <strain evidence="3 4">ATSB10</strain>
    </source>
</reference>
<gene>
    <name evidence="3" type="ORF">ATSB10_09750</name>
</gene>
<dbReference type="RefSeq" id="WP_063670917.1">
    <property type="nucleotide sequence ID" value="NZ_CP014841.1"/>
</dbReference>
<dbReference type="OrthoDB" id="5298046at2"/>
<keyword evidence="4" id="KW-1185">Reference proteome</keyword>
<dbReference type="InterPro" id="IPR018764">
    <property type="entry name" value="RskA_C"/>
</dbReference>
<dbReference type="InterPro" id="IPR051474">
    <property type="entry name" value="Anti-sigma-K/W_factor"/>
</dbReference>
<dbReference type="STRING" id="445710.ATSB10_09750"/>
<feature type="domain" description="Anti-sigma K factor RskA C-terminal" evidence="2">
    <location>
        <begin position="113"/>
        <end position="235"/>
    </location>
</feature>
<keyword evidence="1" id="KW-0812">Transmembrane</keyword>
<dbReference type="Pfam" id="PF10099">
    <property type="entry name" value="RskA_C"/>
    <property type="match status" value="1"/>
</dbReference>
<proteinExistence type="predicted"/>
<dbReference type="KEGG" id="dtx:ATSB10_09750"/>